<dbReference type="SUPFAM" id="SSF48371">
    <property type="entry name" value="ARM repeat"/>
    <property type="match status" value="2"/>
</dbReference>
<feature type="region of interest" description="Disordered" evidence="1">
    <location>
        <begin position="274"/>
        <end position="295"/>
    </location>
</feature>
<reference evidence="2" key="1">
    <citation type="submission" date="2020-09" db="EMBL/GenBank/DDBJ databases">
        <authorList>
            <person name="Kikuchi T."/>
        </authorList>
    </citation>
    <scope>NUCLEOTIDE SEQUENCE</scope>
    <source>
        <strain evidence="2">SH1</strain>
    </source>
</reference>
<dbReference type="Proteomes" id="UP000614601">
    <property type="component" value="Unassembled WGS sequence"/>
</dbReference>
<accession>A0A811L177</accession>
<dbReference type="Proteomes" id="UP000783686">
    <property type="component" value="Unassembled WGS sequence"/>
</dbReference>
<feature type="compositionally biased region" description="Polar residues" evidence="1">
    <location>
        <begin position="274"/>
        <end position="288"/>
    </location>
</feature>
<name>A0A811L177_9BILA</name>
<dbReference type="PANTHER" id="PTHR15829">
    <property type="entry name" value="PROTEIN KINASE PKN/PRK1, EFFECTOR"/>
    <property type="match status" value="1"/>
</dbReference>
<dbReference type="InterPro" id="IPR011989">
    <property type="entry name" value="ARM-like"/>
</dbReference>
<dbReference type="EMBL" id="CAJFCW020000004">
    <property type="protein sequence ID" value="CAG9114899.1"/>
    <property type="molecule type" value="Genomic_DNA"/>
</dbReference>
<sequence>MTSQKLSCRAADNILDLMDKVRAALVPLRGQEYAELAAFESCMLNWEALIKLNRAVLLEQSRSFSQRSTGNLNRLNKRASMYHVQHSPSALSDELDEPVFENDSGIDSMRQNFSPYRNDGMGGDVNGFKGDNGQYKLENAQYKRENGFYQPANPSQAGYNIQNGSYSTKNGQSYLTKPENGYINQQQGYTSQQNLPYNNISTISSPYSPQTQQYHQNLPNTTSYSHRQDSSYGGTASRGPAQRRFKQFKERRKSLGIVLDSDYDRFFGAYNEGTSLSRQPSTVGSSPDTQRKESTATGNYELDLCLEHHTKHSLEVLSELKKQKGPFEYQLGLLLNQIELNTLALDEMLKIAEQLPSPINIGTLLRELSATPDQQDVWIGTARAVQQTILVPAERLRMNLISFMTPIVENCYPNLVERVADSLMALISNSKDNMISVFEFTALFQGKLMGPFVENLAHEAFITSSLESKNINLIRDVMDRLKKVPIVPPLESLRFVAKVLLTDSQDCCNAVERYLNYASGGLKIDLAASFCSLLEHKQLESRMGACRALSILKQDNTLELLDCVAKQDEDPNVRKEALEAFESIQRFFGDYNEEITKI</sequence>
<dbReference type="Gene3D" id="1.25.10.10">
    <property type="entry name" value="Leucine-rich Repeat Variant"/>
    <property type="match status" value="1"/>
</dbReference>
<dbReference type="InterPro" id="IPR016024">
    <property type="entry name" value="ARM-type_fold"/>
</dbReference>
<keyword evidence="3" id="KW-1185">Reference proteome</keyword>
<comment type="caution">
    <text evidence="2">The sequence shown here is derived from an EMBL/GenBank/DDBJ whole genome shotgun (WGS) entry which is preliminary data.</text>
</comment>
<dbReference type="AlphaFoldDB" id="A0A811L177"/>
<proteinExistence type="predicted"/>
<protein>
    <submittedName>
        <fullName evidence="2">Uncharacterized protein</fullName>
    </submittedName>
</protein>
<feature type="compositionally biased region" description="Polar residues" evidence="1">
    <location>
        <begin position="193"/>
        <end position="234"/>
    </location>
</feature>
<dbReference type="InterPro" id="IPR026136">
    <property type="entry name" value="RIPOR3"/>
</dbReference>
<evidence type="ECO:0000313" key="3">
    <source>
        <dbReference type="Proteomes" id="UP000614601"/>
    </source>
</evidence>
<feature type="region of interest" description="Disordered" evidence="1">
    <location>
        <begin position="193"/>
        <end position="242"/>
    </location>
</feature>
<dbReference type="EMBL" id="CAJFDH010000004">
    <property type="protein sequence ID" value="CAD5221311.1"/>
    <property type="molecule type" value="Genomic_DNA"/>
</dbReference>
<gene>
    <name evidence="2" type="ORF">BOKJ2_LOCUS9381</name>
</gene>
<dbReference type="PANTHER" id="PTHR15829:SF13">
    <property type="entry name" value="FAM65 N-TERMINAL DOMAIN-CONTAINING PROTEIN"/>
    <property type="match status" value="1"/>
</dbReference>
<dbReference type="OrthoDB" id="9999654at2759"/>
<evidence type="ECO:0000256" key="1">
    <source>
        <dbReference type="SAM" id="MobiDB-lite"/>
    </source>
</evidence>
<evidence type="ECO:0000313" key="2">
    <source>
        <dbReference type="EMBL" id="CAD5221311.1"/>
    </source>
</evidence>
<organism evidence="2 3">
    <name type="scientific">Bursaphelenchus okinawaensis</name>
    <dbReference type="NCBI Taxonomy" id="465554"/>
    <lineage>
        <taxon>Eukaryota</taxon>
        <taxon>Metazoa</taxon>
        <taxon>Ecdysozoa</taxon>
        <taxon>Nematoda</taxon>
        <taxon>Chromadorea</taxon>
        <taxon>Rhabditida</taxon>
        <taxon>Tylenchina</taxon>
        <taxon>Tylenchomorpha</taxon>
        <taxon>Aphelenchoidea</taxon>
        <taxon>Aphelenchoididae</taxon>
        <taxon>Bursaphelenchus</taxon>
    </lineage>
</organism>